<dbReference type="SUPFAM" id="SSF161098">
    <property type="entry name" value="MetI-like"/>
    <property type="match status" value="1"/>
</dbReference>
<gene>
    <name evidence="9" type="ORF">GCM10008995_09250</name>
</gene>
<organism evidence="9 10">
    <name type="scientific">Halobellus salinus</name>
    <dbReference type="NCBI Taxonomy" id="931585"/>
    <lineage>
        <taxon>Archaea</taxon>
        <taxon>Methanobacteriati</taxon>
        <taxon>Methanobacteriota</taxon>
        <taxon>Stenosarchaea group</taxon>
        <taxon>Halobacteria</taxon>
        <taxon>Halobacteriales</taxon>
        <taxon>Haloferacaceae</taxon>
        <taxon>Halobellus</taxon>
    </lineage>
</organism>
<feature type="transmembrane region" description="Helical" evidence="7">
    <location>
        <begin position="118"/>
        <end position="135"/>
    </location>
</feature>
<dbReference type="PANTHER" id="PTHR32243:SF52">
    <property type="entry name" value="ABC TRANSPORTER PERMEASE PROTEIN"/>
    <property type="match status" value="1"/>
</dbReference>
<dbReference type="CDD" id="cd06261">
    <property type="entry name" value="TM_PBP2"/>
    <property type="match status" value="1"/>
</dbReference>
<reference evidence="9" key="1">
    <citation type="journal article" date="2014" name="Int. J. Syst. Evol. Microbiol.">
        <title>Complete genome sequence of Corynebacterium casei LMG S-19264T (=DSM 44701T), isolated from a smear-ripened cheese.</title>
        <authorList>
            <consortium name="US DOE Joint Genome Institute (JGI-PGF)"/>
            <person name="Walter F."/>
            <person name="Albersmeier A."/>
            <person name="Kalinowski J."/>
            <person name="Ruckert C."/>
        </authorList>
    </citation>
    <scope>NUCLEOTIDE SEQUENCE</scope>
    <source>
        <strain evidence="9">JCM 14359</strain>
    </source>
</reference>
<feature type="transmembrane region" description="Helical" evidence="7">
    <location>
        <begin position="240"/>
        <end position="263"/>
    </location>
</feature>
<dbReference type="RefSeq" id="WP_188786227.1">
    <property type="nucleotide sequence ID" value="NZ_BMOC01000004.1"/>
</dbReference>
<dbReference type="InterPro" id="IPR000515">
    <property type="entry name" value="MetI-like"/>
</dbReference>
<evidence type="ECO:0000256" key="7">
    <source>
        <dbReference type="RuleBase" id="RU363032"/>
    </source>
</evidence>
<evidence type="ECO:0000313" key="10">
    <source>
        <dbReference type="Proteomes" id="UP000653099"/>
    </source>
</evidence>
<dbReference type="Pfam" id="PF00528">
    <property type="entry name" value="BPD_transp_1"/>
    <property type="match status" value="1"/>
</dbReference>
<reference evidence="9" key="2">
    <citation type="submission" date="2020-09" db="EMBL/GenBank/DDBJ databases">
        <authorList>
            <person name="Sun Q."/>
            <person name="Ohkuma M."/>
        </authorList>
    </citation>
    <scope>NUCLEOTIDE SEQUENCE</scope>
    <source>
        <strain evidence="9">JCM 14359</strain>
    </source>
</reference>
<dbReference type="InterPro" id="IPR035906">
    <property type="entry name" value="MetI-like_sf"/>
</dbReference>
<feature type="transmembrane region" description="Helical" evidence="7">
    <location>
        <begin position="71"/>
        <end position="97"/>
    </location>
</feature>
<evidence type="ECO:0000256" key="5">
    <source>
        <dbReference type="ARBA" id="ARBA00022989"/>
    </source>
</evidence>
<dbReference type="InterPro" id="IPR050901">
    <property type="entry name" value="BP-dep_ABC_trans_perm"/>
</dbReference>
<feature type="transmembrane region" description="Helical" evidence="7">
    <location>
        <begin position="197"/>
        <end position="220"/>
    </location>
</feature>
<evidence type="ECO:0000256" key="6">
    <source>
        <dbReference type="ARBA" id="ARBA00023136"/>
    </source>
</evidence>
<comment type="similarity">
    <text evidence="7">Belongs to the binding-protein-dependent transport system permease family.</text>
</comment>
<proteinExistence type="inferred from homology"/>
<keyword evidence="2 7" id="KW-0813">Transport</keyword>
<name>A0A830EL53_9EURY</name>
<evidence type="ECO:0000256" key="2">
    <source>
        <dbReference type="ARBA" id="ARBA00022448"/>
    </source>
</evidence>
<dbReference type="AlphaFoldDB" id="A0A830EL53"/>
<evidence type="ECO:0000259" key="8">
    <source>
        <dbReference type="PROSITE" id="PS50928"/>
    </source>
</evidence>
<dbReference type="Gene3D" id="1.10.3720.10">
    <property type="entry name" value="MetI-like"/>
    <property type="match status" value="1"/>
</dbReference>
<keyword evidence="10" id="KW-1185">Reference proteome</keyword>
<evidence type="ECO:0000256" key="3">
    <source>
        <dbReference type="ARBA" id="ARBA00022475"/>
    </source>
</evidence>
<evidence type="ECO:0000313" key="9">
    <source>
        <dbReference type="EMBL" id="GGJ01629.1"/>
    </source>
</evidence>
<evidence type="ECO:0000256" key="4">
    <source>
        <dbReference type="ARBA" id="ARBA00022692"/>
    </source>
</evidence>
<feature type="domain" description="ABC transmembrane type-1" evidence="8">
    <location>
        <begin position="72"/>
        <end position="263"/>
    </location>
</feature>
<dbReference type="Proteomes" id="UP000653099">
    <property type="component" value="Unassembled WGS sequence"/>
</dbReference>
<comment type="caution">
    <text evidence="9">The sequence shown here is derived from an EMBL/GenBank/DDBJ whole genome shotgun (WGS) entry which is preliminary data.</text>
</comment>
<comment type="subcellular location">
    <subcellularLocation>
        <location evidence="1 7">Cell membrane</location>
        <topology evidence="1 7">Multi-pass membrane protein</topology>
    </subcellularLocation>
</comment>
<keyword evidence="5 7" id="KW-1133">Transmembrane helix</keyword>
<keyword evidence="4 7" id="KW-0812">Transmembrane</keyword>
<dbReference type="GO" id="GO:0005886">
    <property type="term" value="C:plasma membrane"/>
    <property type="evidence" value="ECO:0007669"/>
    <property type="project" value="UniProtKB-SubCell"/>
</dbReference>
<keyword evidence="3" id="KW-1003">Cell membrane</keyword>
<sequence length="278" mass="31240">MSTARTNRFKWAGRGLLVVYTLFVAFPIYWTLNTAFKPLSQIGTFPPTLYPKGFQLDAFVWVLSNSRAIDAILNSLIIASGTTILSVILGALAGYAFSRFSWVDPGGHVSFWLLSTRMFPPVAVVLPIFFIYGQLGLQDTLIGLILLYLTFNLPLTTWLMRDFFDKIPISFEEAAFVDGYSRFQAFRKVIFPLVRPGLVATMMLAWVFAWNEFLFAWIITGNNTSTYTTIIPTLIESNQIQWNNIMAMAAVVATPPTLILIAFRDNIIEGMTLGMTDI</sequence>
<dbReference type="PANTHER" id="PTHR32243">
    <property type="entry name" value="MALTOSE TRANSPORT SYSTEM PERMEASE-RELATED"/>
    <property type="match status" value="1"/>
</dbReference>
<dbReference type="PROSITE" id="PS50928">
    <property type="entry name" value="ABC_TM1"/>
    <property type="match status" value="1"/>
</dbReference>
<protein>
    <submittedName>
        <fullName evidence="9">ABC transporter permease</fullName>
    </submittedName>
</protein>
<accession>A0A830EL53</accession>
<feature type="transmembrane region" description="Helical" evidence="7">
    <location>
        <begin position="141"/>
        <end position="160"/>
    </location>
</feature>
<dbReference type="OrthoDB" id="11163at2157"/>
<feature type="transmembrane region" description="Helical" evidence="7">
    <location>
        <begin position="12"/>
        <end position="30"/>
    </location>
</feature>
<dbReference type="GO" id="GO:0055085">
    <property type="term" value="P:transmembrane transport"/>
    <property type="evidence" value="ECO:0007669"/>
    <property type="project" value="InterPro"/>
</dbReference>
<dbReference type="EMBL" id="BMOC01000004">
    <property type="protein sequence ID" value="GGJ01629.1"/>
    <property type="molecule type" value="Genomic_DNA"/>
</dbReference>
<evidence type="ECO:0000256" key="1">
    <source>
        <dbReference type="ARBA" id="ARBA00004651"/>
    </source>
</evidence>
<keyword evidence="6 7" id="KW-0472">Membrane</keyword>